<proteinExistence type="inferred from homology"/>
<keyword evidence="6" id="KW-0378">Hydrolase</keyword>
<feature type="compositionally biased region" description="Polar residues" evidence="7">
    <location>
        <begin position="612"/>
        <end position="626"/>
    </location>
</feature>
<keyword evidence="5" id="KW-0255">Endonuclease</keyword>
<dbReference type="RefSeq" id="WP_161422148.1">
    <property type="nucleotide sequence ID" value="NZ_JARWMY010000002.1"/>
</dbReference>
<evidence type="ECO:0000313" key="10">
    <source>
        <dbReference type="Proteomes" id="UP000448235"/>
    </source>
</evidence>
<name>A0A7X4VW81_9GAMM</name>
<keyword evidence="4" id="KW-0540">Nuclease</keyword>
<comment type="function">
    <text evidence="1">Possible endonuclease which induces a single-strand cut and initiates DNA replication.</text>
</comment>
<evidence type="ECO:0000313" key="9">
    <source>
        <dbReference type="EMBL" id="NAW11307.1"/>
    </source>
</evidence>
<gene>
    <name evidence="9" type="ORF">GRB80_00385</name>
</gene>
<dbReference type="EMBL" id="WUTS01000001">
    <property type="protein sequence ID" value="NAW11307.1"/>
    <property type="molecule type" value="Genomic_DNA"/>
</dbReference>
<reference evidence="9 10" key="1">
    <citation type="submission" date="2019-12" db="EMBL/GenBank/DDBJ databases">
        <title>Draft genome sequencing of Halomonas icarensis D1-1.</title>
        <authorList>
            <person name="Pandiyan K."/>
            <person name="Kushwaha P."/>
            <person name="Gowdham M."/>
            <person name="Chakdar H."/>
            <person name="Singh A."/>
            <person name="Kumar M."/>
            <person name="Saxena A.K."/>
        </authorList>
    </citation>
    <scope>NUCLEOTIDE SEQUENCE [LARGE SCALE GENOMIC DNA]</scope>
    <source>
        <strain evidence="9 10">D1-1</strain>
    </source>
</reference>
<dbReference type="AlphaFoldDB" id="A0A7X4VW81"/>
<keyword evidence="3" id="KW-0235">DNA replication</keyword>
<organism evidence="9 10">
    <name type="scientific">Halomonas icarae</name>
    <dbReference type="NCBI Taxonomy" id="2691040"/>
    <lineage>
        <taxon>Bacteria</taxon>
        <taxon>Pseudomonadati</taxon>
        <taxon>Pseudomonadota</taxon>
        <taxon>Gammaproteobacteria</taxon>
        <taxon>Oceanospirillales</taxon>
        <taxon>Halomonadaceae</taxon>
        <taxon>Halomonas</taxon>
    </lineage>
</organism>
<feature type="domain" description="Replication gene A protein-like" evidence="8">
    <location>
        <begin position="164"/>
        <end position="430"/>
    </location>
</feature>
<evidence type="ECO:0000259" key="8">
    <source>
        <dbReference type="Pfam" id="PF05840"/>
    </source>
</evidence>
<dbReference type="GO" id="GO:0006260">
    <property type="term" value="P:DNA replication"/>
    <property type="evidence" value="ECO:0007669"/>
    <property type="project" value="UniProtKB-KW"/>
</dbReference>
<evidence type="ECO:0000256" key="6">
    <source>
        <dbReference type="ARBA" id="ARBA00022801"/>
    </source>
</evidence>
<evidence type="ECO:0000256" key="7">
    <source>
        <dbReference type="SAM" id="MobiDB-lite"/>
    </source>
</evidence>
<keyword evidence="10" id="KW-1185">Reference proteome</keyword>
<evidence type="ECO:0000256" key="1">
    <source>
        <dbReference type="ARBA" id="ARBA00003293"/>
    </source>
</evidence>
<protein>
    <recommendedName>
        <fullName evidence="8">Replication gene A protein-like domain-containing protein</fullName>
    </recommendedName>
</protein>
<comment type="caution">
    <text evidence="9">The sequence shown here is derived from an EMBL/GenBank/DDBJ whole genome shotgun (WGS) entry which is preliminary data.</text>
</comment>
<evidence type="ECO:0000256" key="2">
    <source>
        <dbReference type="ARBA" id="ARBA00009260"/>
    </source>
</evidence>
<evidence type="ECO:0000256" key="5">
    <source>
        <dbReference type="ARBA" id="ARBA00022759"/>
    </source>
</evidence>
<feature type="compositionally biased region" description="Basic and acidic residues" evidence="7">
    <location>
        <begin position="706"/>
        <end position="717"/>
    </location>
</feature>
<evidence type="ECO:0000256" key="3">
    <source>
        <dbReference type="ARBA" id="ARBA00022705"/>
    </source>
</evidence>
<evidence type="ECO:0000256" key="4">
    <source>
        <dbReference type="ARBA" id="ARBA00022722"/>
    </source>
</evidence>
<dbReference type="Pfam" id="PF05840">
    <property type="entry name" value="Phage_GPA"/>
    <property type="match status" value="1"/>
</dbReference>
<accession>A0A7X4VW81</accession>
<comment type="similarity">
    <text evidence="2">Belongs to the phage GPA family.</text>
</comment>
<dbReference type="Proteomes" id="UP000448235">
    <property type="component" value="Unassembled WGS sequence"/>
</dbReference>
<dbReference type="InterPro" id="IPR008766">
    <property type="entry name" value="Replication_gene_A-like"/>
</dbReference>
<feature type="region of interest" description="Disordered" evidence="7">
    <location>
        <begin position="691"/>
        <end position="724"/>
    </location>
</feature>
<sequence>MTRFVLPMMVSAAREVEKALGTPWCREWRRKIFNKFPLVADDLICGVVAASTAAGHGNRGNVRANTWLRAMEAQLCLGPFNATWDDQALEDYALTKAERVAAELGRLGRKADQALATTCRHHYWQPRRPAGLVLATLVFQRHTWPSRRDAEIEALRAALRQAHEHHLDIDPPDELERLSRSQRHTLLKKLGAAAWWRRKLRTEATRRLDQFQRLVRRVHKRAEIYLSDLAFGRWQHRQASNRLMLEGTTATNQFDQELTLAELSESGQANPKHRYAEMMLRVRETEAFGRRAGHCGVFVTWTLPSAFHSVLERNSTPNPKYNGATPRQSHRLLGKLWARTRAKLKRDGVECYGVRVAEPHHDGTPHWHLLLFVSADQLDHLKAIIRRYALSIDPEEVAGREQVRIRFEDIDPAKGSAAGYVAKYIGKAIAGAAKADDVDLYGNPMDVASSRIEAWASVHGIRQFQFMGTPSVTVWRELRRLRTSDADSYAAACFKDWVAITKPDPEALAILEDLHRAADAGDWFKFIDHMGGIGVPVDDRPARPWRMARLDTKAPEVDPETGELCEGIEKLGAYGEPVKATFGVVVTSSTGQAEFLTRFYRWDVKPGAAAQGQRSGEAASTWSPENKCTDPDIQPRTPPPELAKAQRRRLDEWRGSAEYQANLADVEECVRQDMAALELLRAQRAITVPEYSPPELEGFEEPGSAGDREPLPDDSGRHPVTPESRAAWQFLTSPAYAERRQAKGIDDELASRLAWRFFEAPPVKEDRQTWARLLVKENRDQHGLDAERALLAAAALWEAPAPVEPFPQRTTTWSTAA</sequence>
<feature type="region of interest" description="Disordered" evidence="7">
    <location>
        <begin position="610"/>
        <end position="645"/>
    </location>
</feature>
<dbReference type="GO" id="GO:0004519">
    <property type="term" value="F:endonuclease activity"/>
    <property type="evidence" value="ECO:0007669"/>
    <property type="project" value="UniProtKB-KW"/>
</dbReference>
<dbReference type="GO" id="GO:0016787">
    <property type="term" value="F:hydrolase activity"/>
    <property type="evidence" value="ECO:0007669"/>
    <property type="project" value="UniProtKB-KW"/>
</dbReference>